<reference evidence="2" key="1">
    <citation type="journal article" date="2019" name="Int. J. Syst. Evol. Microbiol.">
        <title>The Global Catalogue of Microorganisms (GCM) 10K type strain sequencing project: providing services to taxonomists for standard genome sequencing and annotation.</title>
        <authorList>
            <consortium name="The Broad Institute Genomics Platform"/>
            <consortium name="The Broad Institute Genome Sequencing Center for Infectious Disease"/>
            <person name="Wu L."/>
            <person name="Ma J."/>
        </authorList>
    </citation>
    <scope>NUCLEOTIDE SEQUENCE [LARGE SCALE GENOMIC DNA]</scope>
    <source>
        <strain evidence="2">JCM 11269</strain>
    </source>
</reference>
<dbReference type="Proteomes" id="UP001501072">
    <property type="component" value="Unassembled WGS sequence"/>
</dbReference>
<dbReference type="EMBL" id="BAAAHU010000015">
    <property type="protein sequence ID" value="GAA1007948.1"/>
    <property type="molecule type" value="Genomic_DNA"/>
</dbReference>
<accession>A0ABP4DG05</accession>
<evidence type="ECO:0000313" key="1">
    <source>
        <dbReference type="EMBL" id="GAA1007948.1"/>
    </source>
</evidence>
<evidence type="ECO:0000313" key="2">
    <source>
        <dbReference type="Proteomes" id="UP001501072"/>
    </source>
</evidence>
<sequence>MHRPDHDVTVSRLLRAVPSERELLPDLLVAALWTEREQREIAQQCTAKYAVGNGRLENPPPLPTRTLPELFAHAWELVSGGQRILDVRPPVLGPPSLFMGWGGLSVCAGGPHPGTALAQPVAAPVRWNGDR</sequence>
<gene>
    <name evidence="1" type="ORF">GCM10009564_19150</name>
</gene>
<protein>
    <submittedName>
        <fullName evidence="1">Uncharacterized protein</fullName>
    </submittedName>
</protein>
<organism evidence="1 2">
    <name type="scientific">Streptomyces thermogriseus</name>
    <dbReference type="NCBI Taxonomy" id="75292"/>
    <lineage>
        <taxon>Bacteria</taxon>
        <taxon>Bacillati</taxon>
        <taxon>Actinomycetota</taxon>
        <taxon>Actinomycetes</taxon>
        <taxon>Kitasatosporales</taxon>
        <taxon>Streptomycetaceae</taxon>
        <taxon>Streptomyces</taxon>
    </lineage>
</organism>
<comment type="caution">
    <text evidence="1">The sequence shown here is derived from an EMBL/GenBank/DDBJ whole genome shotgun (WGS) entry which is preliminary data.</text>
</comment>
<keyword evidence="2" id="KW-1185">Reference proteome</keyword>
<name>A0ABP4DG05_9ACTN</name>
<proteinExistence type="predicted"/>